<gene>
    <name evidence="2" type="ORF">Anas_06121</name>
</gene>
<name>A0A5N5T709_9CRUS</name>
<dbReference type="AlphaFoldDB" id="A0A5N5T709"/>
<proteinExistence type="predicted"/>
<reference evidence="2 3" key="1">
    <citation type="journal article" date="2019" name="PLoS Biol.">
        <title>Sex chromosomes control vertical transmission of feminizing Wolbachia symbionts in an isopod.</title>
        <authorList>
            <person name="Becking T."/>
            <person name="Chebbi M.A."/>
            <person name="Giraud I."/>
            <person name="Moumen B."/>
            <person name="Laverre T."/>
            <person name="Caubet Y."/>
            <person name="Peccoud J."/>
            <person name="Gilbert C."/>
            <person name="Cordaux R."/>
        </authorList>
    </citation>
    <scope>NUCLEOTIDE SEQUENCE [LARGE SCALE GENOMIC DNA]</scope>
    <source>
        <strain evidence="2">ANa2</strain>
        <tissue evidence="2">Whole body excluding digestive tract and cuticle</tissue>
    </source>
</reference>
<evidence type="ECO:0000313" key="2">
    <source>
        <dbReference type="EMBL" id="KAB7502282.1"/>
    </source>
</evidence>
<accession>A0A5N5T709</accession>
<keyword evidence="3" id="KW-1185">Reference proteome</keyword>
<dbReference type="EMBL" id="SEYY01008050">
    <property type="protein sequence ID" value="KAB7502282.1"/>
    <property type="molecule type" value="Genomic_DNA"/>
</dbReference>
<sequence length="80" mass="8874">MADDTGALCNSTKNHLQLALEQPSKYADDIEAGGTFPDTDEENFDDNEEDKGNEEEVDGENKEKDSKIPAIYQTITFCTL</sequence>
<feature type="region of interest" description="Disordered" evidence="1">
    <location>
        <begin position="22"/>
        <end position="66"/>
    </location>
</feature>
<organism evidence="2 3">
    <name type="scientific">Armadillidium nasatum</name>
    <dbReference type="NCBI Taxonomy" id="96803"/>
    <lineage>
        <taxon>Eukaryota</taxon>
        <taxon>Metazoa</taxon>
        <taxon>Ecdysozoa</taxon>
        <taxon>Arthropoda</taxon>
        <taxon>Crustacea</taxon>
        <taxon>Multicrustacea</taxon>
        <taxon>Malacostraca</taxon>
        <taxon>Eumalacostraca</taxon>
        <taxon>Peracarida</taxon>
        <taxon>Isopoda</taxon>
        <taxon>Oniscidea</taxon>
        <taxon>Crinocheta</taxon>
        <taxon>Armadillidiidae</taxon>
        <taxon>Armadillidium</taxon>
    </lineage>
</organism>
<protein>
    <submittedName>
        <fullName evidence="2">Uncharacterized protein</fullName>
    </submittedName>
</protein>
<evidence type="ECO:0000256" key="1">
    <source>
        <dbReference type="SAM" id="MobiDB-lite"/>
    </source>
</evidence>
<comment type="caution">
    <text evidence="2">The sequence shown here is derived from an EMBL/GenBank/DDBJ whole genome shotgun (WGS) entry which is preliminary data.</text>
</comment>
<feature type="compositionally biased region" description="Acidic residues" evidence="1">
    <location>
        <begin position="38"/>
        <end position="58"/>
    </location>
</feature>
<evidence type="ECO:0000313" key="3">
    <source>
        <dbReference type="Proteomes" id="UP000326759"/>
    </source>
</evidence>
<dbReference type="Proteomes" id="UP000326759">
    <property type="component" value="Unassembled WGS sequence"/>
</dbReference>